<evidence type="ECO:0000256" key="1">
    <source>
        <dbReference type="ARBA" id="ARBA00003456"/>
    </source>
</evidence>
<gene>
    <name evidence="10" type="primary">atpG</name>
    <name evidence="11" type="ordered locus">Selin_2248</name>
</gene>
<sequence length="291" mass="32894">MSGFKEIKRRINSVKSTRQITKAMKMVSAAKLRKAQDAITNARPYATKMQDVIDSLSWRVSSDAHPMLRQAESVKKIAVYVITSDRGLCGSFNGSVIRTAKNFVRDRRAAGQEVDIYALGKKARDLFRRDQGFQKAYTDISQSYQFELLRPIINELNEKFIDGEYDEVHVIFNRFVSALTQQPITHRLLPLSPADEPDNVPVEESQRLDYTYEPQDELLLAQLLPKHVEVQVHTMMLDSVASEHAARMTAMDSATNNASEMIDKLTLLYNRARQAAITTELTEIIAGAEAL</sequence>
<protein>
    <recommendedName>
        <fullName evidence="10">ATP synthase gamma chain</fullName>
    </recommendedName>
    <alternativeName>
        <fullName evidence="10">ATP synthase F1 sector gamma subunit</fullName>
    </alternativeName>
    <alternativeName>
        <fullName evidence="10">F-ATPase gamma subunit</fullName>
    </alternativeName>
</protein>
<evidence type="ECO:0000313" key="12">
    <source>
        <dbReference type="Proteomes" id="UP000002572"/>
    </source>
</evidence>
<dbReference type="PROSITE" id="PS00153">
    <property type="entry name" value="ATPASE_GAMMA"/>
    <property type="match status" value="1"/>
</dbReference>
<name>E6W3T7_DESIS</name>
<dbReference type="PANTHER" id="PTHR11693">
    <property type="entry name" value="ATP SYNTHASE GAMMA CHAIN"/>
    <property type="match status" value="1"/>
</dbReference>
<organism evidence="11 12">
    <name type="scientific">Desulfurispirillum indicum (strain ATCC BAA-1389 / DSM 22839 / S5)</name>
    <dbReference type="NCBI Taxonomy" id="653733"/>
    <lineage>
        <taxon>Bacteria</taxon>
        <taxon>Pseudomonadati</taxon>
        <taxon>Chrysiogenota</taxon>
        <taxon>Chrysiogenia</taxon>
        <taxon>Chrysiogenales</taxon>
        <taxon>Chrysiogenaceae</taxon>
        <taxon>Desulfurispirillum</taxon>
    </lineage>
</organism>
<dbReference type="InterPro" id="IPR023632">
    <property type="entry name" value="ATP_synth_F1_gsu_CS"/>
</dbReference>
<evidence type="ECO:0000313" key="11">
    <source>
        <dbReference type="EMBL" id="ADU66968.1"/>
    </source>
</evidence>
<evidence type="ECO:0000256" key="8">
    <source>
        <dbReference type="ARBA" id="ARBA00023196"/>
    </source>
</evidence>
<evidence type="ECO:0000256" key="9">
    <source>
        <dbReference type="ARBA" id="ARBA00023310"/>
    </source>
</evidence>
<dbReference type="GO" id="GO:0045259">
    <property type="term" value="C:proton-transporting ATP synthase complex"/>
    <property type="evidence" value="ECO:0007669"/>
    <property type="project" value="UniProtKB-KW"/>
</dbReference>
<proteinExistence type="inferred from homology"/>
<keyword evidence="7 10" id="KW-0472">Membrane</keyword>
<comment type="subcellular location">
    <subcellularLocation>
        <location evidence="10">Cell inner membrane</location>
        <topology evidence="10">Peripheral membrane protein</topology>
    </subcellularLocation>
    <subcellularLocation>
        <location evidence="2">Membrane</location>
        <topology evidence="2">Peripheral membrane protein</topology>
    </subcellularLocation>
</comment>
<dbReference type="GO" id="GO:0042777">
    <property type="term" value="P:proton motive force-driven plasma membrane ATP synthesis"/>
    <property type="evidence" value="ECO:0007669"/>
    <property type="project" value="UniProtKB-UniRule"/>
</dbReference>
<dbReference type="EMBL" id="CP002432">
    <property type="protein sequence ID" value="ADU66968.1"/>
    <property type="molecule type" value="Genomic_DNA"/>
</dbReference>
<dbReference type="RefSeq" id="WP_013506844.1">
    <property type="nucleotide sequence ID" value="NC_014836.1"/>
</dbReference>
<dbReference type="GO" id="GO:0005524">
    <property type="term" value="F:ATP binding"/>
    <property type="evidence" value="ECO:0007669"/>
    <property type="project" value="UniProtKB-UniRule"/>
</dbReference>
<dbReference type="NCBIfam" id="TIGR01146">
    <property type="entry name" value="ATPsyn_F1gamma"/>
    <property type="match status" value="1"/>
</dbReference>
<dbReference type="InterPro" id="IPR000131">
    <property type="entry name" value="ATP_synth_F1_gsu"/>
</dbReference>
<keyword evidence="10" id="KW-1003">Cell membrane</keyword>
<reference evidence="11 12" key="1">
    <citation type="submission" date="2010-12" db="EMBL/GenBank/DDBJ databases">
        <title>Complete sequence of Desulfurispirillum indicum S5.</title>
        <authorList>
            <consortium name="US DOE Joint Genome Institute"/>
            <person name="Lucas S."/>
            <person name="Copeland A."/>
            <person name="Lapidus A."/>
            <person name="Cheng J.-F."/>
            <person name="Goodwin L."/>
            <person name="Pitluck S."/>
            <person name="Chertkov O."/>
            <person name="Held B."/>
            <person name="Detter J.C."/>
            <person name="Han C."/>
            <person name="Tapia R."/>
            <person name="Land M."/>
            <person name="Hauser L."/>
            <person name="Kyrpides N."/>
            <person name="Ivanova N."/>
            <person name="Mikhailova N."/>
            <person name="Haggblom M."/>
            <person name="Rauschenbach I."/>
            <person name="Bini E."/>
            <person name="Woyke T."/>
        </authorList>
    </citation>
    <scope>NUCLEOTIDE SEQUENCE [LARGE SCALE GENOMIC DNA]</scope>
    <source>
        <strain evidence="12">ATCC BAA-1389 / DSM 22839 / S5</strain>
    </source>
</reference>
<dbReference type="AlphaFoldDB" id="E6W3T7"/>
<dbReference type="GO" id="GO:0046933">
    <property type="term" value="F:proton-transporting ATP synthase activity, rotational mechanism"/>
    <property type="evidence" value="ECO:0007669"/>
    <property type="project" value="UniProtKB-UniRule"/>
</dbReference>
<comment type="subunit">
    <text evidence="10">F-type ATPases have 2 components, CF(1) - the catalytic core - and CF(0) - the membrane proton channel. CF(1) has five subunits: alpha(3), beta(3), gamma(1), delta(1), epsilon(1). CF(0) has three main subunits: a, b and c.</text>
</comment>
<evidence type="ECO:0000256" key="3">
    <source>
        <dbReference type="ARBA" id="ARBA00007681"/>
    </source>
</evidence>
<keyword evidence="12" id="KW-1185">Reference proteome</keyword>
<keyword evidence="4 10" id="KW-0813">Transport</keyword>
<keyword evidence="10" id="KW-0997">Cell inner membrane</keyword>
<keyword evidence="5 10" id="KW-0375">Hydrogen ion transport</keyword>
<dbReference type="Proteomes" id="UP000002572">
    <property type="component" value="Chromosome"/>
</dbReference>
<keyword evidence="6 10" id="KW-0406">Ion transport</keyword>
<dbReference type="Gene3D" id="3.40.1380.10">
    <property type="match status" value="1"/>
</dbReference>
<dbReference type="KEGG" id="din:Selin_2248"/>
<dbReference type="eggNOG" id="COG0224">
    <property type="taxonomic scope" value="Bacteria"/>
</dbReference>
<accession>E6W3T7</accession>
<dbReference type="FunFam" id="1.10.287.80:FF:000001">
    <property type="entry name" value="ATP synthase gamma chain"/>
    <property type="match status" value="1"/>
</dbReference>
<keyword evidence="9 10" id="KW-0066">ATP synthesis</keyword>
<dbReference type="InParanoid" id="E6W3T7"/>
<dbReference type="CDD" id="cd12151">
    <property type="entry name" value="F1-ATPase_gamma"/>
    <property type="match status" value="1"/>
</dbReference>
<evidence type="ECO:0000256" key="2">
    <source>
        <dbReference type="ARBA" id="ARBA00004170"/>
    </source>
</evidence>
<dbReference type="PANTHER" id="PTHR11693:SF22">
    <property type="entry name" value="ATP SYNTHASE SUBUNIT GAMMA, MITOCHONDRIAL"/>
    <property type="match status" value="1"/>
</dbReference>
<evidence type="ECO:0000256" key="10">
    <source>
        <dbReference type="HAMAP-Rule" id="MF_00815"/>
    </source>
</evidence>
<dbReference type="PRINTS" id="PR00126">
    <property type="entry name" value="ATPASEGAMMA"/>
</dbReference>
<dbReference type="SUPFAM" id="SSF52943">
    <property type="entry name" value="ATP synthase (F1-ATPase), gamma subunit"/>
    <property type="match status" value="1"/>
</dbReference>
<dbReference type="Gene3D" id="1.10.287.80">
    <property type="entry name" value="ATP synthase, gamma subunit, helix hairpin domain"/>
    <property type="match status" value="1"/>
</dbReference>
<comment type="similarity">
    <text evidence="3 10">Belongs to the ATPase gamma chain family.</text>
</comment>
<evidence type="ECO:0000256" key="7">
    <source>
        <dbReference type="ARBA" id="ARBA00023136"/>
    </source>
</evidence>
<comment type="function">
    <text evidence="1 10">Produces ATP from ADP in the presence of a proton gradient across the membrane. The gamma chain is believed to be important in regulating ATPase activity and the flow of protons through the CF(0) complex.</text>
</comment>
<dbReference type="STRING" id="653733.Selin_2248"/>
<dbReference type="GO" id="GO:0005886">
    <property type="term" value="C:plasma membrane"/>
    <property type="evidence" value="ECO:0007669"/>
    <property type="project" value="UniProtKB-SubCell"/>
</dbReference>
<dbReference type="HOGENOM" id="CLU_050669_0_1_0"/>
<dbReference type="FunCoup" id="E6W3T7">
    <property type="interactions" value="372"/>
</dbReference>
<evidence type="ECO:0000256" key="5">
    <source>
        <dbReference type="ARBA" id="ARBA00022781"/>
    </source>
</evidence>
<evidence type="ECO:0000256" key="6">
    <source>
        <dbReference type="ARBA" id="ARBA00023065"/>
    </source>
</evidence>
<dbReference type="Pfam" id="PF00231">
    <property type="entry name" value="ATP-synt"/>
    <property type="match status" value="1"/>
</dbReference>
<dbReference type="HAMAP" id="MF_00815">
    <property type="entry name" value="ATP_synth_gamma_bact"/>
    <property type="match status" value="1"/>
</dbReference>
<evidence type="ECO:0000256" key="4">
    <source>
        <dbReference type="ARBA" id="ARBA00022448"/>
    </source>
</evidence>
<dbReference type="InterPro" id="IPR035968">
    <property type="entry name" value="ATP_synth_F1_ATPase_gsu"/>
</dbReference>
<keyword evidence="8 10" id="KW-0139">CF(1)</keyword>
<dbReference type="OrthoDB" id="9812769at2"/>